<dbReference type="AlphaFoldDB" id="A0A0D2YKV1"/>
<name>A0A0D2YKV1_FUSOF</name>
<proteinExistence type="predicted"/>
<evidence type="ECO:0000313" key="2">
    <source>
        <dbReference type="Proteomes" id="UP000002489"/>
    </source>
</evidence>
<protein>
    <submittedName>
        <fullName evidence="1">Uncharacterized protein</fullName>
    </submittedName>
</protein>
<reference evidence="1" key="2">
    <citation type="submission" date="2025-08" db="UniProtKB">
        <authorList>
            <consortium name="EnsemblFungi"/>
        </authorList>
    </citation>
    <scope>IDENTIFICATION</scope>
    <source>
        <strain evidence="1">4287 / CBS 123668 / FGSC 9935 / NRRL 34936</strain>
    </source>
</reference>
<dbReference type="Proteomes" id="UP000002489">
    <property type="component" value="Unassembled WGS sequence"/>
</dbReference>
<evidence type="ECO:0000313" key="1">
    <source>
        <dbReference type="EnsemblFungi" id="FOXG_17769P0"/>
    </source>
</evidence>
<sequence>MRYQAPKNLILRKPALDLSLPMRMLPTQKTSTS</sequence>
<organism evidence="1 2">
    <name type="scientific">Fusarium oxysporum (strain Fo5176)</name>
    <name type="common">Fusarium vascular wilt</name>
    <dbReference type="NCBI Taxonomy" id="660025"/>
    <lineage>
        <taxon>Eukaryota</taxon>
        <taxon>Fungi</taxon>
        <taxon>Dikarya</taxon>
        <taxon>Ascomycota</taxon>
        <taxon>Pezizomycotina</taxon>
        <taxon>Sordariomycetes</taxon>
        <taxon>Hypocreomycetidae</taxon>
        <taxon>Hypocreales</taxon>
        <taxon>Nectriaceae</taxon>
        <taxon>Fusarium</taxon>
        <taxon>Fusarium oxysporum species complex</taxon>
    </lineage>
</organism>
<dbReference type="EnsemblFungi" id="FOXG_17769T0">
    <property type="protein sequence ID" value="FOXG_17769P0"/>
    <property type="gene ID" value="FOXG_17769"/>
</dbReference>
<accession>A0A0D2YKV1</accession>
<reference evidence="2" key="1">
    <citation type="journal article" date="2012" name="Mol. Plant Microbe Interact.">
        <title>A highly conserved effector in Fusarium oxysporum is required for full virulence on Arabidopsis.</title>
        <authorList>
            <person name="Thatcher L.F."/>
            <person name="Gardiner D.M."/>
            <person name="Kazan K."/>
            <person name="Manners J."/>
        </authorList>
    </citation>
    <scope>NUCLEOTIDE SEQUENCE [LARGE SCALE GENOMIC DNA]</scope>
    <source>
        <strain evidence="2">Fo5176</strain>
    </source>
</reference>